<feature type="non-terminal residue" evidence="2">
    <location>
        <position position="57"/>
    </location>
</feature>
<evidence type="ECO:0000313" key="3">
    <source>
        <dbReference type="Proteomes" id="UP000638849"/>
    </source>
</evidence>
<evidence type="ECO:0000313" key="2">
    <source>
        <dbReference type="EMBL" id="MBI0320012.1"/>
    </source>
</evidence>
<accession>A0ABS0RRB3</accession>
<dbReference type="EMBL" id="JAEEAQ010001124">
    <property type="protein sequence ID" value="MBI0320012.1"/>
    <property type="molecule type" value="Genomic_DNA"/>
</dbReference>
<dbReference type="Gene3D" id="3.40.50.980">
    <property type="match status" value="1"/>
</dbReference>
<proteinExistence type="predicted"/>
<organism evidence="2 3">
    <name type="scientific">Streptomyces javensis</name>
    <dbReference type="NCBI Taxonomy" id="114698"/>
    <lineage>
        <taxon>Bacteria</taxon>
        <taxon>Bacillati</taxon>
        <taxon>Actinomycetota</taxon>
        <taxon>Actinomycetes</taxon>
        <taxon>Kitasatosporales</taxon>
        <taxon>Streptomycetaceae</taxon>
        <taxon>Streptomyces</taxon>
        <taxon>Streptomyces violaceusniger group</taxon>
    </lineage>
</organism>
<dbReference type="InterPro" id="IPR000873">
    <property type="entry name" value="AMP-dep_synth/lig_dom"/>
</dbReference>
<gene>
    <name evidence="2" type="ORF">JBF12_45115</name>
</gene>
<dbReference type="Pfam" id="PF00501">
    <property type="entry name" value="AMP-binding"/>
    <property type="match status" value="1"/>
</dbReference>
<keyword evidence="3" id="KW-1185">Reference proteome</keyword>
<feature type="domain" description="AMP-dependent synthetase/ligase" evidence="1">
    <location>
        <begin position="22"/>
        <end position="56"/>
    </location>
</feature>
<sequence length="57" mass="6548">MVENTALAACTDPDRVSLSGLFEEWAERTPDTIAVVCENHRWTYRQVNERANQLARL</sequence>
<reference evidence="2 3" key="1">
    <citation type="submission" date="2020-12" db="EMBL/GenBank/DDBJ databases">
        <authorList>
            <person name="Kusuma A.B."/>
            <person name="Nouioui I."/>
            <person name="Goodfellow M."/>
        </authorList>
    </citation>
    <scope>NUCLEOTIDE SEQUENCE [LARGE SCALE GENOMIC DNA]</scope>
    <source>
        <strain evidence="2 3">DSM 41764</strain>
    </source>
</reference>
<comment type="caution">
    <text evidence="2">The sequence shown here is derived from an EMBL/GenBank/DDBJ whole genome shotgun (WGS) entry which is preliminary data.</text>
</comment>
<dbReference type="SUPFAM" id="SSF56801">
    <property type="entry name" value="Acetyl-CoA synthetase-like"/>
    <property type="match status" value="1"/>
</dbReference>
<dbReference type="Proteomes" id="UP000638849">
    <property type="component" value="Unassembled WGS sequence"/>
</dbReference>
<name>A0ABS0RRB3_9ACTN</name>
<protein>
    <submittedName>
        <fullName evidence="2">AMP-binding protein</fullName>
    </submittedName>
</protein>
<dbReference type="RefSeq" id="WP_198282393.1">
    <property type="nucleotide sequence ID" value="NZ_JAEEAQ010001124.1"/>
</dbReference>
<evidence type="ECO:0000259" key="1">
    <source>
        <dbReference type="Pfam" id="PF00501"/>
    </source>
</evidence>